<feature type="transmembrane region" description="Helical" evidence="6">
    <location>
        <begin position="233"/>
        <end position="253"/>
    </location>
</feature>
<keyword evidence="5 6" id="KW-0472">Membrane</keyword>
<feature type="transmembrane region" description="Helical" evidence="6">
    <location>
        <begin position="74"/>
        <end position="107"/>
    </location>
</feature>
<protein>
    <recommendedName>
        <fullName evidence="9">APC amino acid permease</fullName>
    </recommendedName>
</protein>
<comment type="subcellular location">
    <subcellularLocation>
        <location evidence="1">Membrane</location>
        <topology evidence="1">Multi-pass membrane protein</topology>
    </subcellularLocation>
</comment>
<evidence type="ECO:0000313" key="8">
    <source>
        <dbReference type="Proteomes" id="UP001556367"/>
    </source>
</evidence>
<feature type="transmembrane region" description="Helical" evidence="6">
    <location>
        <begin position="159"/>
        <end position="181"/>
    </location>
</feature>
<feature type="transmembrane region" description="Helical" evidence="6">
    <location>
        <begin position="405"/>
        <end position="427"/>
    </location>
</feature>
<dbReference type="Proteomes" id="UP001556367">
    <property type="component" value="Unassembled WGS sequence"/>
</dbReference>
<feature type="transmembrane region" description="Helical" evidence="6">
    <location>
        <begin position="439"/>
        <end position="462"/>
    </location>
</feature>
<evidence type="ECO:0000256" key="4">
    <source>
        <dbReference type="ARBA" id="ARBA00022989"/>
    </source>
</evidence>
<evidence type="ECO:0000256" key="6">
    <source>
        <dbReference type="SAM" id="Phobius"/>
    </source>
</evidence>
<keyword evidence="8" id="KW-1185">Reference proteome</keyword>
<dbReference type="PROSITE" id="PS00218">
    <property type="entry name" value="AMINO_ACID_PERMEASE_1"/>
    <property type="match status" value="1"/>
</dbReference>
<evidence type="ECO:0000313" key="7">
    <source>
        <dbReference type="EMBL" id="KAL0954677.1"/>
    </source>
</evidence>
<dbReference type="PIRSF" id="PIRSF006060">
    <property type="entry name" value="AA_transporter"/>
    <property type="match status" value="1"/>
</dbReference>
<feature type="transmembrane region" description="Helical" evidence="6">
    <location>
        <begin position="119"/>
        <end position="139"/>
    </location>
</feature>
<keyword evidence="2" id="KW-0813">Transport</keyword>
<dbReference type="EMBL" id="JASNQZ010000007">
    <property type="protein sequence ID" value="KAL0954677.1"/>
    <property type="molecule type" value="Genomic_DNA"/>
</dbReference>
<dbReference type="InterPro" id="IPR002293">
    <property type="entry name" value="AA/rel_permease1"/>
</dbReference>
<dbReference type="InterPro" id="IPR004840">
    <property type="entry name" value="Amino_acid_permease_CS"/>
</dbReference>
<keyword evidence="4 6" id="KW-1133">Transmembrane helix</keyword>
<feature type="transmembrane region" description="Helical" evidence="6">
    <location>
        <begin position="193"/>
        <end position="213"/>
    </location>
</feature>
<dbReference type="PANTHER" id="PTHR45649:SF6">
    <property type="entry name" value="GABA-SPECIFIC PERMEASE"/>
    <property type="match status" value="1"/>
</dbReference>
<feature type="transmembrane region" description="Helical" evidence="6">
    <location>
        <begin position="43"/>
        <end position="68"/>
    </location>
</feature>
<gene>
    <name evidence="7" type="ORF">HGRIS_003626</name>
</gene>
<evidence type="ECO:0000256" key="3">
    <source>
        <dbReference type="ARBA" id="ARBA00022692"/>
    </source>
</evidence>
<name>A0ABR3JGZ9_9AGAR</name>
<feature type="transmembrane region" description="Helical" evidence="6">
    <location>
        <begin position="379"/>
        <end position="399"/>
    </location>
</feature>
<feature type="transmembrane region" description="Helical" evidence="6">
    <location>
        <begin position="474"/>
        <end position="494"/>
    </location>
</feature>
<keyword evidence="3 6" id="KW-0812">Transmembrane</keyword>
<evidence type="ECO:0000256" key="1">
    <source>
        <dbReference type="ARBA" id="ARBA00004141"/>
    </source>
</evidence>
<accession>A0ABR3JGZ9</accession>
<feature type="transmembrane region" description="Helical" evidence="6">
    <location>
        <begin position="274"/>
        <end position="296"/>
    </location>
</feature>
<organism evidence="7 8">
    <name type="scientific">Hohenbuehelia grisea</name>
    <dbReference type="NCBI Taxonomy" id="104357"/>
    <lineage>
        <taxon>Eukaryota</taxon>
        <taxon>Fungi</taxon>
        <taxon>Dikarya</taxon>
        <taxon>Basidiomycota</taxon>
        <taxon>Agaricomycotina</taxon>
        <taxon>Agaricomycetes</taxon>
        <taxon>Agaricomycetidae</taxon>
        <taxon>Agaricales</taxon>
        <taxon>Pleurotineae</taxon>
        <taxon>Pleurotaceae</taxon>
        <taxon>Hohenbuehelia</taxon>
    </lineage>
</organism>
<dbReference type="PANTHER" id="PTHR45649">
    <property type="entry name" value="AMINO-ACID PERMEASE BAT1"/>
    <property type="match status" value="1"/>
</dbReference>
<feature type="transmembrane region" description="Helical" evidence="6">
    <location>
        <begin position="328"/>
        <end position="348"/>
    </location>
</feature>
<dbReference type="Gene3D" id="1.20.1740.10">
    <property type="entry name" value="Amino acid/polyamine transporter I"/>
    <property type="match status" value="1"/>
</dbReference>
<evidence type="ECO:0000256" key="5">
    <source>
        <dbReference type="ARBA" id="ARBA00023136"/>
    </source>
</evidence>
<evidence type="ECO:0000256" key="2">
    <source>
        <dbReference type="ARBA" id="ARBA00022448"/>
    </source>
</evidence>
<reference evidence="8" key="1">
    <citation type="submission" date="2024-06" db="EMBL/GenBank/DDBJ databases">
        <title>Multi-omics analyses provide insights into the biosynthesis of the anticancer antibiotic pleurotin in Hohenbuehelia grisea.</title>
        <authorList>
            <person name="Weaver J.A."/>
            <person name="Alberti F."/>
        </authorList>
    </citation>
    <scope>NUCLEOTIDE SEQUENCE [LARGE SCALE GENOMIC DNA]</scope>
    <source>
        <strain evidence="8">T-177</strain>
    </source>
</reference>
<evidence type="ECO:0008006" key="9">
    <source>
        <dbReference type="Google" id="ProtNLM"/>
    </source>
</evidence>
<dbReference type="Pfam" id="PF13520">
    <property type="entry name" value="AA_permease_2"/>
    <property type="match status" value="1"/>
</dbReference>
<proteinExistence type="predicted"/>
<comment type="caution">
    <text evidence="7">The sequence shown here is derived from an EMBL/GenBank/DDBJ whole genome shotgun (WGS) entry which is preliminary data.</text>
</comment>
<sequence>MHDLKRTVTTEVVEANTRNQDDALLANLGYKQEFKRDFHPLEVFGLGFSIIGVVPSVASVLFYAIPYGGPVAMVWGWATCSVFLMFIAMAVAELGSSAPTAGGLYYWTFKFSPPKYRNFLSWIVGYTNTIAYVSAITGVDWGCSVQIMAAATIGSDFTFVPTVYQTYGVFCAVVLCHALVASCATKVIARLQIPYIIINAALCLALIIGLPTATPSEFKNTAKFAFGEFQNMTTWPAGFSFILSFLAPLWVVGGFDSSVHISEEARNANTAVPWACISATGFGCILGWAINVAMAFNMGTDLVDIVSNPIGQPMATILFNSFGKRGTLAIWSFIIMVQFMMGTSILTAGSRQIFAFSRDGALPFSRFLYQVNSRTSTPVICVWVVAFLSALVALIPLAGAAASGAIFTLAVVGQYVSLSIPIAARFLGGQEFKPGPFFLGRFSPFVGTVAVTWMTFMAFVLLFPATPGPTADTMNYTVVVLGGILSLSVIYYFFPRYGGVHWFKGPVSTVESDELASQDDAEARADSLRSVDKK</sequence>